<dbReference type="InterPro" id="IPR050250">
    <property type="entry name" value="Macrolide_Exporter_MacB"/>
</dbReference>
<feature type="domain" description="ABC3 transporter permease C-terminal" evidence="7">
    <location>
        <begin position="297"/>
        <end position="408"/>
    </location>
</feature>
<keyword evidence="4 6" id="KW-1133">Transmembrane helix</keyword>
<feature type="transmembrane region" description="Helical" evidence="6">
    <location>
        <begin position="732"/>
        <end position="751"/>
    </location>
</feature>
<evidence type="ECO:0000256" key="6">
    <source>
        <dbReference type="SAM" id="Phobius"/>
    </source>
</evidence>
<feature type="domain" description="ABC3 transporter permease C-terminal" evidence="7">
    <location>
        <begin position="684"/>
        <end position="792"/>
    </location>
</feature>
<keyword evidence="2" id="KW-1003">Cell membrane</keyword>
<evidence type="ECO:0000259" key="7">
    <source>
        <dbReference type="Pfam" id="PF02687"/>
    </source>
</evidence>
<comment type="caution">
    <text evidence="9">The sequence shown here is derived from an EMBL/GenBank/DDBJ whole genome shotgun (WGS) entry which is preliminary data.</text>
</comment>
<proteinExistence type="predicted"/>
<dbReference type="Pfam" id="PF12704">
    <property type="entry name" value="MacB_PCD"/>
    <property type="match status" value="2"/>
</dbReference>
<dbReference type="AlphaFoldDB" id="A0A512BB62"/>
<dbReference type="InterPro" id="IPR025857">
    <property type="entry name" value="MacB_PCD"/>
</dbReference>
<evidence type="ECO:0000256" key="1">
    <source>
        <dbReference type="ARBA" id="ARBA00004651"/>
    </source>
</evidence>
<dbReference type="GO" id="GO:0022857">
    <property type="term" value="F:transmembrane transporter activity"/>
    <property type="evidence" value="ECO:0007669"/>
    <property type="project" value="TreeGrafter"/>
</dbReference>
<feature type="domain" description="MacB-like periplasmic core" evidence="8">
    <location>
        <begin position="443"/>
        <end position="634"/>
    </location>
</feature>
<evidence type="ECO:0000256" key="3">
    <source>
        <dbReference type="ARBA" id="ARBA00022692"/>
    </source>
</evidence>
<feature type="transmembrane region" description="Helical" evidence="6">
    <location>
        <begin position="292"/>
        <end position="313"/>
    </location>
</feature>
<dbReference type="Proteomes" id="UP000321513">
    <property type="component" value="Unassembled WGS sequence"/>
</dbReference>
<name>A0A512BB62_9BACT</name>
<organism evidence="9 10">
    <name type="scientific">Segetibacter aerophilus</name>
    <dbReference type="NCBI Taxonomy" id="670293"/>
    <lineage>
        <taxon>Bacteria</taxon>
        <taxon>Pseudomonadati</taxon>
        <taxon>Bacteroidota</taxon>
        <taxon>Chitinophagia</taxon>
        <taxon>Chitinophagales</taxon>
        <taxon>Chitinophagaceae</taxon>
        <taxon>Segetibacter</taxon>
    </lineage>
</organism>
<accession>A0A512BB62</accession>
<dbReference type="EMBL" id="BJYT01000005">
    <property type="protein sequence ID" value="GEO09219.1"/>
    <property type="molecule type" value="Genomic_DNA"/>
</dbReference>
<evidence type="ECO:0000313" key="10">
    <source>
        <dbReference type="Proteomes" id="UP000321513"/>
    </source>
</evidence>
<dbReference type="Pfam" id="PF02687">
    <property type="entry name" value="FtsX"/>
    <property type="match status" value="2"/>
</dbReference>
<feature type="transmembrane region" description="Helical" evidence="6">
    <location>
        <begin position="342"/>
        <end position="364"/>
    </location>
</feature>
<evidence type="ECO:0000256" key="5">
    <source>
        <dbReference type="ARBA" id="ARBA00023136"/>
    </source>
</evidence>
<evidence type="ECO:0000256" key="4">
    <source>
        <dbReference type="ARBA" id="ARBA00022989"/>
    </source>
</evidence>
<gene>
    <name evidence="9" type="ORF">SAE01_17150</name>
</gene>
<feature type="transmembrane region" description="Helical" evidence="6">
    <location>
        <begin position="384"/>
        <end position="410"/>
    </location>
</feature>
<feature type="transmembrane region" description="Helical" evidence="6">
    <location>
        <begin position="431"/>
        <end position="452"/>
    </location>
</feature>
<dbReference type="OrthoDB" id="916504at2"/>
<feature type="transmembrane region" description="Helical" evidence="6">
    <location>
        <begin position="766"/>
        <end position="789"/>
    </location>
</feature>
<evidence type="ECO:0000313" key="9">
    <source>
        <dbReference type="EMBL" id="GEO09219.1"/>
    </source>
</evidence>
<dbReference type="InterPro" id="IPR003838">
    <property type="entry name" value="ABC3_permease_C"/>
</dbReference>
<dbReference type="GO" id="GO:0005886">
    <property type="term" value="C:plasma membrane"/>
    <property type="evidence" value="ECO:0007669"/>
    <property type="project" value="UniProtKB-SubCell"/>
</dbReference>
<evidence type="ECO:0000256" key="2">
    <source>
        <dbReference type="ARBA" id="ARBA00022475"/>
    </source>
</evidence>
<feature type="domain" description="MacB-like periplasmic core" evidence="8">
    <location>
        <begin position="20"/>
        <end position="246"/>
    </location>
</feature>
<keyword evidence="3 6" id="KW-0812">Transmembrane</keyword>
<feature type="transmembrane region" description="Helical" evidence="6">
    <location>
        <begin position="680"/>
        <end position="705"/>
    </location>
</feature>
<keyword evidence="5 6" id="KW-0472">Membrane</keyword>
<dbReference type="PANTHER" id="PTHR30572:SF18">
    <property type="entry name" value="ABC-TYPE MACROLIDE FAMILY EXPORT SYSTEM PERMEASE COMPONENT 2"/>
    <property type="match status" value="1"/>
</dbReference>
<feature type="transmembrane region" description="Helical" evidence="6">
    <location>
        <begin position="21"/>
        <end position="41"/>
    </location>
</feature>
<evidence type="ECO:0000259" key="8">
    <source>
        <dbReference type="Pfam" id="PF12704"/>
    </source>
</evidence>
<protein>
    <submittedName>
        <fullName evidence="9">ABC transporter permease</fullName>
    </submittedName>
</protein>
<sequence length="803" mass="89940">MFKNYLKQTWRSITKNKTYSALNIIGLSAGLTCFAFIALWVTDEISYDKFNTNYDRIFRLISTTKTETGTTESAVSSAPMAKALKNDYAEVENTVRLKMREEIITHENQQVLQPGILLTDPSFFDVFTYHLTRGNVANALSEPYSIILTESTAKKYFGNKNPIGETLVMNMYDSTNSGASYKVTGLMPDPPQNAHFTFSMLASFKTIEVARPDVLTVDGWGDGSFYTYLLLKKGVDYRAFSGKIQQFYGKYVGELFNIWRSIYFYRLQPLRDIHLRSNLEHEIAPTGNITQVYIFSSVGIFILLLAAINYTNLATARAAGRAKEVGIKKVVGAAKKQLILQYLSESVATAFIALLLSFLFSFLLQPLFYRVTAKNLLLFSSPPLLFFLVAVTVFLGVLSGVYPAIILSAFKPVVVLKGSFKSGDKGILLRKSLVISQFVITMILVTGIVIIYSQMSFIKHKDLGYNKDELLFLRANGNAEVVDNYEAFRNELRSSPMISGIARSNSSIVGGLGTGGAETVDDAGSPLQVNTSRLRVDSNYFNVYGIKLLAGRNFTTNALTDTIRQVIVNEMAVKEFGWKTAEAAIGKPFKMGDQKGIVVGVTNNFHFNSLQHAIDPLAIYPVDKHFSRITLKVDIKKADQVIAMIENTWKKHFPSALFDYDFVSQQIKQQYQSEERFSTIFLYFSILSLLIACLGLYGLISYTIFQKTKEIGIRKVLGASAQGVAAILSKDFLKLVWIACLFAMPVIWYTMNKWLQNFSYRINISWWMFSAAALLILLIAFITISFQAIKAALANPVKSLRTE</sequence>
<dbReference type="PANTHER" id="PTHR30572">
    <property type="entry name" value="MEMBRANE COMPONENT OF TRANSPORTER-RELATED"/>
    <property type="match status" value="1"/>
</dbReference>
<comment type="subcellular location">
    <subcellularLocation>
        <location evidence="1">Cell membrane</location>
        <topology evidence="1">Multi-pass membrane protein</topology>
    </subcellularLocation>
</comment>
<dbReference type="RefSeq" id="WP_147203343.1">
    <property type="nucleotide sequence ID" value="NZ_BJYT01000005.1"/>
</dbReference>
<keyword evidence="10" id="KW-1185">Reference proteome</keyword>
<reference evidence="9 10" key="1">
    <citation type="submission" date="2019-07" db="EMBL/GenBank/DDBJ databases">
        <title>Whole genome shotgun sequence of Segetibacter aerophilus NBRC 106135.</title>
        <authorList>
            <person name="Hosoyama A."/>
            <person name="Uohara A."/>
            <person name="Ohji S."/>
            <person name="Ichikawa N."/>
        </authorList>
    </citation>
    <scope>NUCLEOTIDE SEQUENCE [LARGE SCALE GENOMIC DNA]</scope>
    <source>
        <strain evidence="9 10">NBRC 106135</strain>
    </source>
</reference>